<dbReference type="InterPro" id="IPR007235">
    <property type="entry name" value="Glyco_trans_28_C"/>
</dbReference>
<dbReference type="RefSeq" id="WP_041048579.1">
    <property type="nucleotide sequence ID" value="NZ_JXAK01000027.1"/>
</dbReference>
<name>A0ABR5AGQ2_9BACL</name>
<evidence type="ECO:0000256" key="3">
    <source>
        <dbReference type="ARBA" id="ARBA00022676"/>
    </source>
</evidence>
<evidence type="ECO:0000256" key="4">
    <source>
        <dbReference type="ARBA" id="ARBA00022679"/>
    </source>
</evidence>
<feature type="domain" description="Glycosyl transferase family 28 C-terminal" evidence="5">
    <location>
        <begin position="205"/>
        <end position="354"/>
    </location>
</feature>
<comment type="subcellular location">
    <subcellularLocation>
        <location evidence="1">Membrane</location>
    </subcellularLocation>
</comment>
<gene>
    <name evidence="7" type="ORF">SD70_16270</name>
</gene>
<comment type="caution">
    <text evidence="7">The sequence shown here is derived from an EMBL/GenBank/DDBJ whole genome shotgun (WGS) entry which is preliminary data.</text>
</comment>
<keyword evidence="3" id="KW-0328">Glycosyltransferase</keyword>
<dbReference type="PANTHER" id="PTHR43025:SF3">
    <property type="entry name" value="MONOGALACTOSYLDIACYLGLYCEROL SYNTHASE 1, CHLOROPLASTIC"/>
    <property type="match status" value="1"/>
</dbReference>
<evidence type="ECO:0000259" key="5">
    <source>
        <dbReference type="Pfam" id="PF04101"/>
    </source>
</evidence>
<dbReference type="SUPFAM" id="SSF53756">
    <property type="entry name" value="UDP-Glycosyltransferase/glycogen phosphorylase"/>
    <property type="match status" value="1"/>
</dbReference>
<evidence type="ECO:0000256" key="2">
    <source>
        <dbReference type="ARBA" id="ARBA00006962"/>
    </source>
</evidence>
<dbReference type="InterPro" id="IPR009695">
    <property type="entry name" value="Diacylglyc_glucosyltr_N"/>
</dbReference>
<reference evidence="7 8" key="1">
    <citation type="submission" date="2014-12" db="EMBL/GenBank/DDBJ databases">
        <title>Draft genome sequence of Paenibacillus kamchatkensis strain B-2647.</title>
        <authorList>
            <person name="Karlyshev A.V."/>
            <person name="Kudryashova E.B."/>
        </authorList>
    </citation>
    <scope>NUCLEOTIDE SEQUENCE [LARGE SCALE GENOMIC DNA]</scope>
    <source>
        <strain evidence="7 8">VKM B-2647</strain>
    </source>
</reference>
<evidence type="ECO:0000313" key="8">
    <source>
        <dbReference type="Proteomes" id="UP000031967"/>
    </source>
</evidence>
<dbReference type="Proteomes" id="UP000031967">
    <property type="component" value="Unassembled WGS sequence"/>
</dbReference>
<protein>
    <submittedName>
        <fullName evidence="7">Uncharacterized protein</fullName>
    </submittedName>
</protein>
<comment type="similarity">
    <text evidence="2">Belongs to the glycosyltransferase 28 family.</text>
</comment>
<proteinExistence type="inferred from homology"/>
<dbReference type="PANTHER" id="PTHR43025">
    <property type="entry name" value="MONOGALACTOSYLDIACYLGLYCEROL SYNTHASE"/>
    <property type="match status" value="1"/>
</dbReference>
<organism evidence="7 8">
    <name type="scientific">Gordoniibacillus kamchatkensis</name>
    <dbReference type="NCBI Taxonomy" id="1590651"/>
    <lineage>
        <taxon>Bacteria</taxon>
        <taxon>Bacillati</taxon>
        <taxon>Bacillota</taxon>
        <taxon>Bacilli</taxon>
        <taxon>Bacillales</taxon>
        <taxon>Paenibacillaceae</taxon>
        <taxon>Gordoniibacillus</taxon>
    </lineage>
</organism>
<keyword evidence="4" id="KW-0808">Transferase</keyword>
<feature type="domain" description="Diacylglycerol glucosyltransferase N-terminal" evidence="6">
    <location>
        <begin position="18"/>
        <end position="181"/>
    </location>
</feature>
<evidence type="ECO:0000256" key="1">
    <source>
        <dbReference type="ARBA" id="ARBA00004370"/>
    </source>
</evidence>
<dbReference type="EMBL" id="JXAK01000027">
    <property type="protein sequence ID" value="KIL40072.1"/>
    <property type="molecule type" value="Genomic_DNA"/>
</dbReference>
<dbReference type="Gene3D" id="3.40.50.2000">
    <property type="entry name" value="Glycogen Phosphorylase B"/>
    <property type="match status" value="1"/>
</dbReference>
<evidence type="ECO:0000259" key="6">
    <source>
        <dbReference type="Pfam" id="PF06925"/>
    </source>
</evidence>
<keyword evidence="8" id="KW-1185">Reference proteome</keyword>
<accession>A0ABR5AGQ2</accession>
<evidence type="ECO:0000313" key="7">
    <source>
        <dbReference type="EMBL" id="KIL40072.1"/>
    </source>
</evidence>
<dbReference type="Pfam" id="PF06925">
    <property type="entry name" value="MGDG_synth"/>
    <property type="match status" value="1"/>
</dbReference>
<sequence>MNRKPRIMILTAGYGEGHVQASKALKQQFAAHGIGDVSIVDLMKEAHPLLNTISMKLYIKSAQTSKYGLDYYGWSYYMTRDTKPEGSLSKYFNLLGKKKLKQLIDGMRPDALINTFPFGSAPEIGQETGIPTFTVVTDYALHARWIHPDNDKYYVATEELKDELLAKGFAAGQVLVSGIPIRQAFAHASAGAGKSLQHFNPGKPTVLILAGSYGVLSHIEHMVHTLRKHEGSRLVVVCGRNRKLETRLSEQFAGAGDIHIFGFVEQIHELMAASSCVVTKAGGLTLTEALTMRLPIFIYKPLAGQEKENAIYFERKGMAQISSTTGELEQQIGQFLANPSLPQRMKASMASVHKGNAADTIVQDVLRTVASTLPATV</sequence>
<dbReference type="Pfam" id="PF04101">
    <property type="entry name" value="Glyco_tran_28_C"/>
    <property type="match status" value="1"/>
</dbReference>
<dbReference type="InterPro" id="IPR050519">
    <property type="entry name" value="Glycosyltransf_28_UgtP"/>
</dbReference>